<sequence length="64" mass="7017">MFGLRMRIKFHTRLACGLGSVGDPESKNAGCSNEHDSARSPFQARGNAYVTVPACNLQLEFMEV</sequence>
<proteinExistence type="predicted"/>
<organism evidence="1">
    <name type="scientific">Cucumis melo</name>
    <name type="common">Muskmelon</name>
    <dbReference type="NCBI Taxonomy" id="3656"/>
    <lineage>
        <taxon>Eukaryota</taxon>
        <taxon>Viridiplantae</taxon>
        <taxon>Streptophyta</taxon>
        <taxon>Embryophyta</taxon>
        <taxon>Tracheophyta</taxon>
        <taxon>Spermatophyta</taxon>
        <taxon>Magnoliopsida</taxon>
        <taxon>eudicotyledons</taxon>
        <taxon>Gunneridae</taxon>
        <taxon>Pentapetalae</taxon>
        <taxon>rosids</taxon>
        <taxon>fabids</taxon>
        <taxon>Cucurbitales</taxon>
        <taxon>Cucurbitaceae</taxon>
        <taxon>Benincaseae</taxon>
        <taxon>Cucumis</taxon>
    </lineage>
</organism>
<evidence type="ECO:0000313" key="1">
    <source>
        <dbReference type="EnsemblPlants" id="MELO3C030955.2.1"/>
    </source>
</evidence>
<reference evidence="1" key="1">
    <citation type="submission" date="2023-03" db="UniProtKB">
        <authorList>
            <consortium name="EnsemblPlants"/>
        </authorList>
    </citation>
    <scope>IDENTIFICATION</scope>
</reference>
<protein>
    <submittedName>
        <fullName evidence="1">Uncharacterized protein</fullName>
    </submittedName>
</protein>
<dbReference type="Gramene" id="MELO3C030955.2.1">
    <property type="protein sequence ID" value="MELO3C030955.2.1"/>
    <property type="gene ID" value="MELO3C030955.2"/>
</dbReference>
<dbReference type="EnsemblPlants" id="MELO3C030955.2.1">
    <property type="protein sequence ID" value="MELO3C030955.2.1"/>
    <property type="gene ID" value="MELO3C030955.2"/>
</dbReference>
<accession>A0A9I9EA61</accession>
<dbReference type="AlphaFoldDB" id="A0A9I9EA61"/>
<name>A0A9I9EA61_CUCME</name>